<protein>
    <submittedName>
        <fullName evidence="1">Uncharacterized protein</fullName>
    </submittedName>
</protein>
<evidence type="ECO:0000313" key="1">
    <source>
        <dbReference type="EMBL" id="KXB00712.1"/>
    </source>
</evidence>
<evidence type="ECO:0000313" key="2">
    <source>
        <dbReference type="Proteomes" id="UP000070341"/>
    </source>
</evidence>
<dbReference type="EMBL" id="LHXU01000005">
    <property type="protein sequence ID" value="KXB00712.1"/>
    <property type="molecule type" value="Genomic_DNA"/>
</dbReference>
<gene>
    <name evidence="1" type="ORF">AKJ40_00695</name>
</gene>
<accession>A0A133V2P0</accession>
<keyword evidence="2" id="KW-1185">Reference proteome</keyword>
<proteinExistence type="predicted"/>
<sequence>MGLKRGVVRIPITAPNSFTARVHLEDPKRRGARTLFTGLRGMLACTRAAGLIFTSARILNTDLNFLSAHIASVALRRGVTRNRLKARIQIADLKGKVTCRHRTNLITTLARINLLNLTGIVARSLSGGLTGPLARKCFICWFCGSQV</sequence>
<name>A0A133V2P0_9EURY</name>
<reference evidence="1 2" key="1">
    <citation type="journal article" date="2016" name="Sci. Rep.">
        <title>Metabolic traits of an uncultured archaeal lineage -MSBL1- from brine pools of the Red Sea.</title>
        <authorList>
            <person name="Mwirichia R."/>
            <person name="Alam I."/>
            <person name="Rashid M."/>
            <person name="Vinu M."/>
            <person name="Ba-Alawi W."/>
            <person name="Anthony Kamau A."/>
            <person name="Kamanda Ngugi D."/>
            <person name="Goker M."/>
            <person name="Klenk H.P."/>
            <person name="Bajic V."/>
            <person name="Stingl U."/>
        </authorList>
    </citation>
    <scope>NUCLEOTIDE SEQUENCE [LARGE SCALE GENOMIC DNA]</scope>
    <source>
        <strain evidence="1">SCGC-AAA259M10</strain>
    </source>
</reference>
<comment type="caution">
    <text evidence="1">The sequence shown here is derived from an EMBL/GenBank/DDBJ whole genome shotgun (WGS) entry which is preliminary data.</text>
</comment>
<dbReference type="AlphaFoldDB" id="A0A133V2P0"/>
<dbReference type="Proteomes" id="UP000070341">
    <property type="component" value="Unassembled WGS sequence"/>
</dbReference>
<organism evidence="1 2">
    <name type="scientific">candidate division MSBL1 archaeon SCGC-AAA259M10</name>
    <dbReference type="NCBI Taxonomy" id="1698270"/>
    <lineage>
        <taxon>Archaea</taxon>
        <taxon>Methanobacteriati</taxon>
        <taxon>Methanobacteriota</taxon>
        <taxon>candidate division MSBL1</taxon>
    </lineage>
</organism>